<keyword evidence="5" id="KW-1185">Reference proteome</keyword>
<dbReference type="Proteomes" id="UP001189624">
    <property type="component" value="Chromosome 11"/>
</dbReference>
<keyword evidence="3" id="KW-0808">Transferase</keyword>
<gene>
    <name evidence="4" type="ORF">AYBTSS11_LOCUS30720</name>
</gene>
<protein>
    <submittedName>
        <fullName evidence="4">Uncharacterized protein</fullName>
    </submittedName>
</protein>
<reference evidence="4" key="1">
    <citation type="submission" date="2023-10" db="EMBL/GenBank/DDBJ databases">
        <authorList>
            <person name="Domelevo Entfellner J.-B."/>
        </authorList>
    </citation>
    <scope>NUCLEOTIDE SEQUENCE</scope>
</reference>
<accession>A0AA86W4J1</accession>
<dbReference type="Pfam" id="PF00201">
    <property type="entry name" value="UDPGT"/>
    <property type="match status" value="1"/>
</dbReference>
<dbReference type="FunFam" id="3.40.50.2000:FF:000037">
    <property type="entry name" value="Glycosyltransferase"/>
    <property type="match status" value="1"/>
</dbReference>
<evidence type="ECO:0000256" key="3">
    <source>
        <dbReference type="ARBA" id="ARBA00022679"/>
    </source>
</evidence>
<evidence type="ECO:0000313" key="5">
    <source>
        <dbReference type="Proteomes" id="UP001189624"/>
    </source>
</evidence>
<evidence type="ECO:0000256" key="2">
    <source>
        <dbReference type="ARBA" id="ARBA00022676"/>
    </source>
</evidence>
<name>A0AA86W4J1_9FABA</name>
<dbReference type="PANTHER" id="PTHR48049:SF91">
    <property type="entry name" value="UDP-GLYCOSYLTRANSFERASE 79B7-RELATED"/>
    <property type="match status" value="1"/>
</dbReference>
<sequence>MFPWFAIGHITPFVHLSNELAKRGHRVTFLIPPKALIQVQHLNSYPHLITFYPLTIPHVEGLPHGTETVSDIDPSLTKLVVTVMDKTRDQVEQIIGAKQPDFIFFDTAHWIPQIAKKLGIKSIFYSVICAASLAIVYVPARNVPKDRPITVEELSQPPEGYPSSKLVLTGPEAKLLLFISATCGEGNIRVYDRVTTAFRESDALAIRTTREMEGSICDYLGSQYGKKVLLTGPVLPEDAEGRLEENLANWLDGFAPGSVVYCAFGSQMILEKEQFQELLLGFELSGLPFLVALKTPKGCESLEEALPEGFESRVKGRGMVSRGWVQQLLILKHPSVGCFVNHCGFGSMWESLMSDKQIVLVPHLADQILNTKLLVGELEVAVEVKKREDGWVSKESLSQAIKSVMDEKSEVGAKVKNNHKKWRDDGGNQKLLNSYIDTFVQEPEDFSPTE</sequence>
<dbReference type="CDD" id="cd03784">
    <property type="entry name" value="GT1_Gtf-like"/>
    <property type="match status" value="1"/>
</dbReference>
<dbReference type="InterPro" id="IPR002213">
    <property type="entry name" value="UDP_glucos_trans"/>
</dbReference>
<dbReference type="InterPro" id="IPR050481">
    <property type="entry name" value="UDP-glycosyltransf_plant"/>
</dbReference>
<dbReference type="SUPFAM" id="SSF53756">
    <property type="entry name" value="UDP-Glycosyltransferase/glycogen phosphorylase"/>
    <property type="match status" value="1"/>
</dbReference>
<evidence type="ECO:0000256" key="1">
    <source>
        <dbReference type="ARBA" id="ARBA00009995"/>
    </source>
</evidence>
<dbReference type="AlphaFoldDB" id="A0AA86W4J1"/>
<evidence type="ECO:0000313" key="4">
    <source>
        <dbReference type="EMBL" id="CAJ1978525.1"/>
    </source>
</evidence>
<dbReference type="EMBL" id="OY731408">
    <property type="protein sequence ID" value="CAJ1978525.1"/>
    <property type="molecule type" value="Genomic_DNA"/>
</dbReference>
<dbReference type="Gramene" id="rna-AYBTSS11_LOCUS30720">
    <property type="protein sequence ID" value="CAJ1978525.1"/>
    <property type="gene ID" value="gene-AYBTSS11_LOCUS30720"/>
</dbReference>
<dbReference type="PANTHER" id="PTHR48049">
    <property type="entry name" value="GLYCOSYLTRANSFERASE"/>
    <property type="match status" value="1"/>
</dbReference>
<keyword evidence="2" id="KW-0328">Glycosyltransferase</keyword>
<dbReference type="GO" id="GO:0035251">
    <property type="term" value="F:UDP-glucosyltransferase activity"/>
    <property type="evidence" value="ECO:0007669"/>
    <property type="project" value="InterPro"/>
</dbReference>
<dbReference type="FunFam" id="3.40.50.2000:FF:000087">
    <property type="entry name" value="Glycosyltransferase"/>
    <property type="match status" value="1"/>
</dbReference>
<dbReference type="Gene3D" id="3.40.50.2000">
    <property type="entry name" value="Glycogen Phosphorylase B"/>
    <property type="match status" value="2"/>
</dbReference>
<proteinExistence type="inferred from homology"/>
<organism evidence="4 5">
    <name type="scientific">Sphenostylis stenocarpa</name>
    <dbReference type="NCBI Taxonomy" id="92480"/>
    <lineage>
        <taxon>Eukaryota</taxon>
        <taxon>Viridiplantae</taxon>
        <taxon>Streptophyta</taxon>
        <taxon>Embryophyta</taxon>
        <taxon>Tracheophyta</taxon>
        <taxon>Spermatophyta</taxon>
        <taxon>Magnoliopsida</taxon>
        <taxon>eudicotyledons</taxon>
        <taxon>Gunneridae</taxon>
        <taxon>Pentapetalae</taxon>
        <taxon>rosids</taxon>
        <taxon>fabids</taxon>
        <taxon>Fabales</taxon>
        <taxon>Fabaceae</taxon>
        <taxon>Papilionoideae</taxon>
        <taxon>50 kb inversion clade</taxon>
        <taxon>NPAAA clade</taxon>
        <taxon>indigoferoid/millettioid clade</taxon>
        <taxon>Phaseoleae</taxon>
        <taxon>Sphenostylis</taxon>
    </lineage>
</organism>
<comment type="similarity">
    <text evidence="1">Belongs to the UDP-glycosyltransferase family.</text>
</comment>